<name>A0AAV9QEJ0_9PEZI</name>
<evidence type="ECO:0000256" key="1">
    <source>
        <dbReference type="SAM" id="MobiDB-lite"/>
    </source>
</evidence>
<keyword evidence="3" id="KW-1185">Reference proteome</keyword>
<dbReference type="EMBL" id="JAXLQG010000005">
    <property type="protein sequence ID" value="KAK5540099.1"/>
    <property type="molecule type" value="Genomic_DNA"/>
</dbReference>
<dbReference type="Proteomes" id="UP001345827">
    <property type="component" value="Unassembled WGS sequence"/>
</dbReference>
<proteinExistence type="predicted"/>
<evidence type="ECO:0000313" key="2">
    <source>
        <dbReference type="EMBL" id="KAK5540099.1"/>
    </source>
</evidence>
<organism evidence="2 3">
    <name type="scientific">Vermiconidia calcicola</name>
    <dbReference type="NCBI Taxonomy" id="1690605"/>
    <lineage>
        <taxon>Eukaryota</taxon>
        <taxon>Fungi</taxon>
        <taxon>Dikarya</taxon>
        <taxon>Ascomycota</taxon>
        <taxon>Pezizomycotina</taxon>
        <taxon>Dothideomycetes</taxon>
        <taxon>Dothideomycetidae</taxon>
        <taxon>Mycosphaerellales</taxon>
        <taxon>Extremaceae</taxon>
        <taxon>Vermiconidia</taxon>
    </lineage>
</organism>
<accession>A0AAV9QEJ0</accession>
<reference evidence="2 3" key="1">
    <citation type="submission" date="2023-06" db="EMBL/GenBank/DDBJ databases">
        <title>Black Yeasts Isolated from many extreme environments.</title>
        <authorList>
            <person name="Coleine C."/>
            <person name="Stajich J.E."/>
            <person name="Selbmann L."/>
        </authorList>
    </citation>
    <scope>NUCLEOTIDE SEQUENCE [LARGE SCALE GENOMIC DNA]</scope>
    <source>
        <strain evidence="2 3">CCFEE 5887</strain>
    </source>
</reference>
<evidence type="ECO:0000313" key="3">
    <source>
        <dbReference type="Proteomes" id="UP001345827"/>
    </source>
</evidence>
<protein>
    <submittedName>
        <fullName evidence="2">Uncharacterized protein</fullName>
    </submittedName>
</protein>
<comment type="caution">
    <text evidence="2">The sequence shown here is derived from an EMBL/GenBank/DDBJ whole genome shotgun (WGS) entry which is preliminary data.</text>
</comment>
<gene>
    <name evidence="2" type="ORF">LTR25_003804</name>
</gene>
<dbReference type="AlphaFoldDB" id="A0AAV9QEJ0"/>
<feature type="region of interest" description="Disordered" evidence="1">
    <location>
        <begin position="88"/>
        <end position="115"/>
    </location>
</feature>
<sequence>MSDPEPNTAPTAVLHPDQQEISQMLRSLKQDMEGIFPFGNDGVLRSLTADRAVIDAIPLPPNLIKAFLDRNAFDQELEDLYRGVDGTTVPQDQWFHPDPSLLDEPLTEEERVEEERQMAIDQKLIRKAKEGNGKEERSACVPIIRSNYNLDKKSKDGGADT</sequence>